<dbReference type="AlphaFoldDB" id="A0A3A1R0D2"/>
<dbReference type="RefSeq" id="WP_119547122.1">
    <property type="nucleotide sequence ID" value="NZ_QXIR01000015.1"/>
</dbReference>
<proteinExistence type="predicted"/>
<dbReference type="Gene3D" id="3.40.50.150">
    <property type="entry name" value="Vaccinia Virus protein VP39"/>
    <property type="match status" value="1"/>
</dbReference>
<dbReference type="Pfam" id="PF04445">
    <property type="entry name" value="SAM_MT"/>
    <property type="match status" value="1"/>
</dbReference>
<name>A0A3A1R0D2_9BACI</name>
<comment type="caution">
    <text evidence="1">The sequence shown here is derived from an EMBL/GenBank/DDBJ whole genome shotgun (WGS) entry which is preliminary data.</text>
</comment>
<dbReference type="GO" id="GO:0008990">
    <property type="term" value="F:rRNA (guanine-N2-)-methyltransferase activity"/>
    <property type="evidence" value="ECO:0007669"/>
    <property type="project" value="InterPro"/>
</dbReference>
<gene>
    <name evidence="1" type="ORF">D3H55_11795</name>
</gene>
<dbReference type="InterPro" id="IPR029063">
    <property type="entry name" value="SAM-dependent_MTases_sf"/>
</dbReference>
<dbReference type="PANTHER" id="PTHR36112">
    <property type="entry name" value="RIBOSOMAL RNA SMALL SUBUNIT METHYLTRANSFERASE J"/>
    <property type="match status" value="1"/>
</dbReference>
<evidence type="ECO:0008006" key="3">
    <source>
        <dbReference type="Google" id="ProtNLM"/>
    </source>
</evidence>
<dbReference type="PANTHER" id="PTHR36112:SF1">
    <property type="entry name" value="RIBOSOMAL RNA SMALL SUBUNIT METHYLTRANSFERASE J"/>
    <property type="match status" value="1"/>
</dbReference>
<dbReference type="Proteomes" id="UP000265801">
    <property type="component" value="Unassembled WGS sequence"/>
</dbReference>
<organism evidence="1 2">
    <name type="scientific">Bacillus salacetis</name>
    <dbReference type="NCBI Taxonomy" id="2315464"/>
    <lineage>
        <taxon>Bacteria</taxon>
        <taxon>Bacillati</taxon>
        <taxon>Bacillota</taxon>
        <taxon>Bacilli</taxon>
        <taxon>Bacillales</taxon>
        <taxon>Bacillaceae</taxon>
        <taxon>Bacillus</taxon>
    </lineage>
</organism>
<dbReference type="CDD" id="cd02440">
    <property type="entry name" value="AdoMet_MTases"/>
    <property type="match status" value="1"/>
</dbReference>
<keyword evidence="2" id="KW-1185">Reference proteome</keyword>
<sequence>MLVTTAGRTNQTMIEKAMDIADELGVSYIDRKKRTVKGLRELYSEDFLVVGKERLELFSIDSDEPFFFHPNSASFRLKRIMQNEEDPFIEAAGLMAGMSLLDCTAGMASDSIVASHVAGADGKVTGIEASKAVSYVIKDGLKKWDSGIREMNEAMNRIEIIHNNALDFLRQAEDDSYDVVYFDPMFGDPIESSAGINPMRKWAVYESIDQDTIDEAKRVSKRRVILKEHFNSPLFEELGFDVKRRPSAKFHYGSIEI</sequence>
<reference evidence="1 2" key="1">
    <citation type="submission" date="2018-09" db="EMBL/GenBank/DDBJ databases">
        <title>Bacillus saliacetes sp. nov., isolated from Thai shrimp paste (Ka-pi).</title>
        <authorList>
            <person name="Daroonpunt R."/>
            <person name="Tanasupawat S."/>
            <person name="Yiamsombut S."/>
        </authorList>
    </citation>
    <scope>NUCLEOTIDE SEQUENCE [LARGE SCALE GENOMIC DNA]</scope>
    <source>
        <strain evidence="1 2">SKP7-4</strain>
    </source>
</reference>
<accession>A0A3A1R0D2</accession>
<dbReference type="SUPFAM" id="SSF53335">
    <property type="entry name" value="S-adenosyl-L-methionine-dependent methyltransferases"/>
    <property type="match status" value="1"/>
</dbReference>
<evidence type="ECO:0000313" key="2">
    <source>
        <dbReference type="Proteomes" id="UP000265801"/>
    </source>
</evidence>
<protein>
    <recommendedName>
        <fullName evidence="3">SAM-dependent methyltransferase</fullName>
    </recommendedName>
</protein>
<dbReference type="InterPro" id="IPR007536">
    <property type="entry name" value="16SrRNA_methylTrfase_J"/>
</dbReference>
<dbReference type="EMBL" id="QXIR01000015">
    <property type="protein sequence ID" value="RIW33065.1"/>
    <property type="molecule type" value="Genomic_DNA"/>
</dbReference>
<evidence type="ECO:0000313" key="1">
    <source>
        <dbReference type="EMBL" id="RIW33065.1"/>
    </source>
</evidence>
<dbReference type="OrthoDB" id="1653798at2"/>